<evidence type="ECO:0000256" key="1">
    <source>
        <dbReference type="ARBA" id="ARBA00022801"/>
    </source>
</evidence>
<dbReference type="SMART" id="SM00331">
    <property type="entry name" value="PP2C_SIG"/>
    <property type="match status" value="1"/>
</dbReference>
<dbReference type="InterPro" id="IPR052016">
    <property type="entry name" value="Bact_Sigma-Reg"/>
</dbReference>
<dbReference type="Proteomes" id="UP000074382">
    <property type="component" value="Unassembled WGS sequence"/>
</dbReference>
<dbReference type="STRING" id="665004.AC529_00030"/>
<evidence type="ECO:0000313" key="5">
    <source>
        <dbReference type="Proteomes" id="UP000074382"/>
    </source>
</evidence>
<dbReference type="PANTHER" id="PTHR43156">
    <property type="entry name" value="STAGE II SPORULATION PROTEIN E-RELATED"/>
    <property type="match status" value="1"/>
</dbReference>
<organism evidence="4 5">
    <name type="scientific">Thermobifida cellulosilytica TB100</name>
    <dbReference type="NCBI Taxonomy" id="665004"/>
    <lineage>
        <taxon>Bacteria</taxon>
        <taxon>Bacillati</taxon>
        <taxon>Actinomycetota</taxon>
        <taxon>Actinomycetes</taxon>
        <taxon>Streptosporangiales</taxon>
        <taxon>Nocardiopsidaceae</taxon>
        <taxon>Thermobifida</taxon>
    </lineage>
</organism>
<evidence type="ECO:0000259" key="3">
    <source>
        <dbReference type="SMART" id="SM00331"/>
    </source>
</evidence>
<reference evidence="5" key="1">
    <citation type="journal article" date="2017" name="Acta Aliment.">
        <title>Plant polysaccharide degrading enzyme system of Thermpbifida cellulosilytica TB100 revealed by de novo genome project data.</title>
        <authorList>
            <person name="Toth A."/>
            <person name="Baka E."/>
            <person name="Luzics S."/>
            <person name="Bata-Vidacs I."/>
            <person name="Nagy I."/>
            <person name="Balint B."/>
            <person name="Herceg R."/>
            <person name="Olasz F."/>
            <person name="Wilk T."/>
            <person name="Nagy T."/>
            <person name="Kriszt B."/>
            <person name="Nagy I."/>
            <person name="Kukolya J."/>
        </authorList>
    </citation>
    <scope>NUCLEOTIDE SEQUENCE [LARGE SCALE GENOMIC DNA]</scope>
    <source>
        <strain evidence="5">TB100</strain>
    </source>
</reference>
<gene>
    <name evidence="4" type="ORF">AC529_00030</name>
</gene>
<dbReference type="Pfam" id="PF07228">
    <property type="entry name" value="SpoIIE"/>
    <property type="match status" value="1"/>
</dbReference>
<protein>
    <submittedName>
        <fullName evidence="4">Protein phosphatase</fullName>
    </submittedName>
</protein>
<dbReference type="Gene3D" id="3.60.40.10">
    <property type="entry name" value="PPM-type phosphatase domain"/>
    <property type="match status" value="1"/>
</dbReference>
<accession>A0A147KN08</accession>
<feature type="transmembrane region" description="Helical" evidence="2">
    <location>
        <begin position="75"/>
        <end position="93"/>
    </location>
</feature>
<keyword evidence="2" id="KW-1133">Transmembrane helix</keyword>
<keyword evidence="2" id="KW-0812">Transmembrane</keyword>
<dbReference type="OrthoDB" id="4935951at2"/>
<evidence type="ECO:0000256" key="2">
    <source>
        <dbReference type="SAM" id="Phobius"/>
    </source>
</evidence>
<dbReference type="SUPFAM" id="SSF81606">
    <property type="entry name" value="PP2C-like"/>
    <property type="match status" value="1"/>
</dbReference>
<feature type="domain" description="PPM-type phosphatase" evidence="3">
    <location>
        <begin position="161"/>
        <end position="381"/>
    </location>
</feature>
<dbReference type="FunFam" id="3.60.40.10:FF:000058">
    <property type="entry name" value="Stage II sporulation protein E"/>
    <property type="match status" value="1"/>
</dbReference>
<dbReference type="AlphaFoldDB" id="A0A147KN08"/>
<keyword evidence="1" id="KW-0378">Hydrolase</keyword>
<dbReference type="InterPro" id="IPR001932">
    <property type="entry name" value="PPM-type_phosphatase-like_dom"/>
</dbReference>
<feature type="transmembrane region" description="Helical" evidence="2">
    <location>
        <begin position="26"/>
        <end position="47"/>
    </location>
</feature>
<proteinExistence type="predicted"/>
<feature type="transmembrane region" description="Helical" evidence="2">
    <location>
        <begin position="99"/>
        <end position="118"/>
    </location>
</feature>
<name>A0A147KN08_THECS</name>
<dbReference type="PANTHER" id="PTHR43156:SF2">
    <property type="entry name" value="STAGE II SPORULATION PROTEIN E"/>
    <property type="match status" value="1"/>
</dbReference>
<dbReference type="InterPro" id="IPR036457">
    <property type="entry name" value="PPM-type-like_dom_sf"/>
</dbReference>
<dbReference type="GO" id="GO:0016791">
    <property type="term" value="F:phosphatase activity"/>
    <property type="evidence" value="ECO:0007669"/>
    <property type="project" value="TreeGrafter"/>
</dbReference>
<feature type="transmembrane region" description="Helical" evidence="2">
    <location>
        <begin position="53"/>
        <end position="70"/>
    </location>
</feature>
<dbReference type="PATRIC" id="fig|665004.4.peg.2549"/>
<keyword evidence="2" id="KW-0472">Membrane</keyword>
<dbReference type="RefSeq" id="WP_068756439.1">
    <property type="nucleotide sequence ID" value="NZ_KQ950182.1"/>
</dbReference>
<sequence>MRSSGADEAVDLEPAVPPVERRSRSFAAFVFWAAWLVSLLLAGAFLVGPLPRLVPFLVFLPAIVAGVGTVRQTVAISVWVLLVAGTAFTYHGGIAGFDFYSLVVTAGFGALSIAACWYRNRHQQEAYRLHFREEEVRRLRSTAAELQRLILRSLPARIDGLVVDGRYRPVEGDRMVGGDIYEVVRSPHGLRVLVADVQGKGLPAVGAAFSVLGAFRSVAYRKADLLELVDAMDDAVIQYNSYAREVEEPERFVTAVILHIDRNYRVHVVNCGHVRPRLVGPGHSGPVTRADPGAPLGLASLVPEPRTVEEFDLPPDTALLLCTDGVTEARNRDGEFYPLSQRLRAWQDVPPERIIETLAADLSDFTGGDYRDDVTALTLYRARETGASAAAEPERAVG</sequence>
<keyword evidence="5" id="KW-1185">Reference proteome</keyword>
<evidence type="ECO:0000313" key="4">
    <source>
        <dbReference type="EMBL" id="KUP98670.1"/>
    </source>
</evidence>
<dbReference type="EMBL" id="LGEM01000001">
    <property type="protein sequence ID" value="KUP98670.1"/>
    <property type="molecule type" value="Genomic_DNA"/>
</dbReference>
<comment type="caution">
    <text evidence="4">The sequence shown here is derived from an EMBL/GenBank/DDBJ whole genome shotgun (WGS) entry which is preliminary data.</text>
</comment>